<keyword evidence="1 3" id="KW-0853">WD repeat</keyword>
<dbReference type="SMART" id="SM00320">
    <property type="entry name" value="WD40"/>
    <property type="match status" value="9"/>
</dbReference>
<name>A0A7X6R343_9NOCA</name>
<dbReference type="EMBL" id="JAAXOS010000005">
    <property type="protein sequence ID" value="NKY27039.1"/>
    <property type="molecule type" value="Genomic_DNA"/>
</dbReference>
<dbReference type="Pfam" id="PF20703">
    <property type="entry name" value="nSTAND1"/>
    <property type="match status" value="1"/>
</dbReference>
<dbReference type="InterPro" id="IPR011047">
    <property type="entry name" value="Quinoprotein_ADH-like_sf"/>
</dbReference>
<feature type="repeat" description="WD" evidence="3">
    <location>
        <begin position="1003"/>
        <end position="1037"/>
    </location>
</feature>
<dbReference type="SUPFAM" id="SSF52540">
    <property type="entry name" value="P-loop containing nucleoside triphosphate hydrolases"/>
    <property type="match status" value="1"/>
</dbReference>
<dbReference type="PANTHER" id="PTHR19879:SF9">
    <property type="entry name" value="TRANSCRIPTION INITIATION FACTOR TFIID SUBUNIT 5"/>
    <property type="match status" value="1"/>
</dbReference>
<feature type="repeat" description="WD" evidence="3">
    <location>
        <begin position="1139"/>
        <end position="1180"/>
    </location>
</feature>
<dbReference type="InterPro" id="IPR011044">
    <property type="entry name" value="Quino_amine_DH_bsu"/>
</dbReference>
<dbReference type="PROSITE" id="PS50082">
    <property type="entry name" value="WD_REPEATS_2"/>
    <property type="match status" value="6"/>
</dbReference>
<dbReference type="Pfam" id="PF00400">
    <property type="entry name" value="WD40"/>
    <property type="match status" value="5"/>
</dbReference>
<organism evidence="5 6">
    <name type="scientific">Nocardia gamkensis</name>
    <dbReference type="NCBI Taxonomy" id="352869"/>
    <lineage>
        <taxon>Bacteria</taxon>
        <taxon>Bacillati</taxon>
        <taxon>Actinomycetota</taxon>
        <taxon>Actinomycetes</taxon>
        <taxon>Mycobacteriales</taxon>
        <taxon>Nocardiaceae</taxon>
        <taxon>Nocardia</taxon>
    </lineage>
</organism>
<accession>A0A7X6R343</accession>
<keyword evidence="2" id="KW-0677">Repeat</keyword>
<dbReference type="RefSeq" id="WP_063910306.1">
    <property type="nucleotide sequence ID" value="NZ_JAAXOS010000005.1"/>
</dbReference>
<feature type="repeat" description="WD" evidence="3">
    <location>
        <begin position="878"/>
        <end position="902"/>
    </location>
</feature>
<dbReference type="InterPro" id="IPR015943">
    <property type="entry name" value="WD40/YVTN_repeat-like_dom_sf"/>
</dbReference>
<dbReference type="PROSITE" id="PS00678">
    <property type="entry name" value="WD_REPEATS_1"/>
    <property type="match status" value="2"/>
</dbReference>
<dbReference type="SUPFAM" id="SSF50998">
    <property type="entry name" value="Quinoprotein alcohol dehydrogenase-like"/>
    <property type="match status" value="1"/>
</dbReference>
<dbReference type="Gene3D" id="2.130.10.10">
    <property type="entry name" value="YVTN repeat-like/Quinoprotein amine dehydrogenase"/>
    <property type="match status" value="3"/>
</dbReference>
<dbReference type="InterPro" id="IPR019775">
    <property type="entry name" value="WD40_repeat_CS"/>
</dbReference>
<evidence type="ECO:0000256" key="3">
    <source>
        <dbReference type="PROSITE-ProRule" id="PRU00221"/>
    </source>
</evidence>
<keyword evidence="6" id="KW-1185">Reference proteome</keyword>
<evidence type="ECO:0000313" key="5">
    <source>
        <dbReference type="EMBL" id="NKY27039.1"/>
    </source>
</evidence>
<dbReference type="SUPFAM" id="SSF50969">
    <property type="entry name" value="YVTN repeat-like/Quinoprotein amine dehydrogenase"/>
    <property type="match status" value="1"/>
</dbReference>
<protein>
    <recommendedName>
        <fullName evidence="4">Novel STAND NTPase 1 domain-containing protein</fullName>
    </recommendedName>
</protein>
<proteinExistence type="predicted"/>
<dbReference type="InterPro" id="IPR001680">
    <property type="entry name" value="WD40_rpt"/>
</dbReference>
<feature type="repeat" description="WD" evidence="3">
    <location>
        <begin position="1184"/>
        <end position="1225"/>
    </location>
</feature>
<comment type="caution">
    <text evidence="5">The sequence shown here is derived from an EMBL/GenBank/DDBJ whole genome shotgun (WGS) entry which is preliminary data.</text>
</comment>
<sequence>MTDGGGRRVDPRSISTREEFAAAFTRLRTTAGLTVRQVVDDSGGLHGTVSGWFAGHHVPTEQNERMFRDVLTACGVRDPEGQQRWLAAVRQVRPTSGRRRSQGPVPYRGLEPFRPDDAEWLFGRAELTADLRQRVSSLAGSEQRILIVTGASGSGKSSLLRAGLLPALRREGRTAAVVTPGAHPAQVLQDPADVLVIDQFEETWTLCLDDGERADFLAALAGDASGRTHVLGLRADFYRHAAEEPFLHHALAHHSVLVGPLSKQALCDVIIEPARKANWTVEDELVQLLIVELAPRGSAEAHDTGALPLLSHALLETWQRSSRRKMTVADYNAVGGIAGAIEQTAETVYRGLTEPQRQITRRTFLRLLNIDDDVTTRRRVQRQELFFDHDSVANVNTVIERFATHRLLTVEEETVAITHEALIGAWSRMHRWLDEDRESLAVHRRLTQATQVWLDNNEDPSALLGPARLEFVQEWTRDDGHRRDLNQHERDYIAASIAHQAEIRAGERRRTRILQRMVAGLATALIATIVLTGVALVARSNAAHARDEALSRQIALQAERLRGTDPALSAQLALAAFRIQPTLEARSALLDSTAVQTPTRLLGPDGGTLVATDRSGVVLAVGRSDATIDLHRLHRSTRSGQPGSADFRSRIPAPRPGAVLGSVTMTPDGALLAAAFGSHIDLWDIANQDAPRALATLAGTGVQYRTLDLGPDKRSLAATTTTAEIVRWDITDPRQPIPLPAWQLPAGAPVIAFAPNGKLLAAAGNAGALRIWATGRDSPLTDIPPDGSTAQALSLRFSPDSSVLAVPGRANEVRRWDVRDPAAPAPLPALRGFTSYVNDVAFSPDGTRLAAVSSDNKTHVWRLDTDQLEMELPNPVIVVSVRFALDAHALITGSLDGTVRIWPLPGPVLRGAQSVVFQTPIDRSGKLLLVGTGAGDGSAHLWNLGDPAAPVEYAALPVGADEKSCGAVALAMDGSTAAVGTRAGHVLLWDLRDPAHPRPTSKVAAVNGIVSAMTFTPDAKTLVVAGQDDPTVTLWDLGDLAAPRSLGAVSTGPGLPGIAAVDAAGAQLAIATSNESVFRWDIRDRARPRELPELSGFTNDLAAVAFSPTAPILAAGSMDHTVKLFDLSDPEAPRHLATLIGAADAIITVNFGPDGTRLVGGASDNGIWVWDITDPRDPRRLAVLNAYTGRVNDAVYALDGDLLLAAGPDRIVRVWATDVDEVAAELCDSGSGPITATEWQRYLPTIAQHGLCPR</sequence>
<dbReference type="PROSITE" id="PS50294">
    <property type="entry name" value="WD_REPEATS_REGION"/>
    <property type="match status" value="3"/>
</dbReference>
<dbReference type="PANTHER" id="PTHR19879">
    <property type="entry name" value="TRANSCRIPTION INITIATION FACTOR TFIID"/>
    <property type="match status" value="1"/>
</dbReference>
<dbReference type="AlphaFoldDB" id="A0A7X6R343"/>
<dbReference type="InterPro" id="IPR027417">
    <property type="entry name" value="P-loop_NTPase"/>
</dbReference>
<evidence type="ECO:0000256" key="1">
    <source>
        <dbReference type="ARBA" id="ARBA00022574"/>
    </source>
</evidence>
<evidence type="ECO:0000256" key="2">
    <source>
        <dbReference type="ARBA" id="ARBA00022737"/>
    </source>
</evidence>
<gene>
    <name evidence="5" type="ORF">HGB38_12520</name>
</gene>
<feature type="domain" description="Novel STAND NTPase 1" evidence="4">
    <location>
        <begin position="106"/>
        <end position="460"/>
    </location>
</feature>
<evidence type="ECO:0000259" key="4">
    <source>
        <dbReference type="Pfam" id="PF20703"/>
    </source>
</evidence>
<reference evidence="5 6" key="1">
    <citation type="submission" date="2020-04" db="EMBL/GenBank/DDBJ databases">
        <title>MicrobeNet Type strains.</title>
        <authorList>
            <person name="Nicholson A.C."/>
        </authorList>
    </citation>
    <scope>NUCLEOTIDE SEQUENCE [LARGE SCALE GENOMIC DNA]</scope>
    <source>
        <strain evidence="5 6">DSM 44956</strain>
    </source>
</reference>
<dbReference type="InterPro" id="IPR049052">
    <property type="entry name" value="nSTAND1"/>
</dbReference>
<feature type="repeat" description="WD" evidence="3">
    <location>
        <begin position="1094"/>
        <end position="1135"/>
    </location>
</feature>
<dbReference type="Proteomes" id="UP000540698">
    <property type="component" value="Unassembled WGS sequence"/>
</dbReference>
<evidence type="ECO:0000313" key="6">
    <source>
        <dbReference type="Proteomes" id="UP000540698"/>
    </source>
</evidence>
<feature type="repeat" description="WD" evidence="3">
    <location>
        <begin position="830"/>
        <end position="871"/>
    </location>
</feature>